<dbReference type="EMBL" id="JACICE010000002">
    <property type="protein sequence ID" value="MBB3775619.1"/>
    <property type="molecule type" value="Genomic_DNA"/>
</dbReference>
<organism evidence="2 3">
    <name type="scientific">Erythrobacter ramosus</name>
    <dbReference type="NCBI Taxonomy" id="35811"/>
    <lineage>
        <taxon>Bacteria</taxon>
        <taxon>Pseudomonadati</taxon>
        <taxon>Pseudomonadota</taxon>
        <taxon>Alphaproteobacteria</taxon>
        <taxon>Sphingomonadales</taxon>
        <taxon>Erythrobacteraceae</taxon>
        <taxon>Erythrobacter/Porphyrobacter group</taxon>
        <taxon>Erythrobacter</taxon>
    </lineage>
</organism>
<sequence length="388" mass="39722">MTAGFDRRSLLAGSLLGAGSLALPRLAFAQGTGSRNLLFVLLRGAADGMAMLAPVGDPGFEALRAATLADYENAPRIGSFFAVHPALAEIAKSAAAGEALFVHAAATAYRERSHFDGQNLLESGGTAPYTTKDGWLNRLAGLMNEGAPAPLRALAIAPAVPLALRGDAPVSNYAPSALPQASEDLLARVSLLYGADGELGPLWARALETRAMAADDGLTNLRDASAAGELAASLMRGEGGARIGMIELGGWDTHANQRGAFARSARQLDALLAAYKAGMGAGWANTVVVVATEFGRTARLNGTGGTDHGTASAALVMGGAVRGGRVIADWPGLADGKLYEGRDLAPTIALESVIAGAVAEHLRLDPKLAMARLFPGRGDAPLSGIIRA</sequence>
<dbReference type="Proteomes" id="UP000548685">
    <property type="component" value="Unassembled WGS sequence"/>
</dbReference>
<dbReference type="AlphaFoldDB" id="A0A6I4UKA7"/>
<dbReference type="PANTHER" id="PTHR43737:SF1">
    <property type="entry name" value="DUF1501 DOMAIN-CONTAINING PROTEIN"/>
    <property type="match status" value="1"/>
</dbReference>
<name>A0A6I4UKA7_9SPHN</name>
<proteinExistence type="predicted"/>
<keyword evidence="4" id="KW-1185">Reference proteome</keyword>
<dbReference type="PROSITE" id="PS51318">
    <property type="entry name" value="TAT"/>
    <property type="match status" value="1"/>
</dbReference>
<evidence type="ECO:0000313" key="2">
    <source>
        <dbReference type="EMBL" id="MXP39282.1"/>
    </source>
</evidence>
<reference evidence="2 3" key="1">
    <citation type="submission" date="2019-12" db="EMBL/GenBank/DDBJ databases">
        <title>Genomic-based taxomic classification of the family Erythrobacteraceae.</title>
        <authorList>
            <person name="Xu L."/>
        </authorList>
    </citation>
    <scope>NUCLEOTIDE SEQUENCE [LARGE SCALE GENOMIC DNA]</scope>
    <source>
        <strain evidence="2 3">JCM 10282</strain>
    </source>
</reference>
<dbReference type="Proteomes" id="UP000430021">
    <property type="component" value="Unassembled WGS sequence"/>
</dbReference>
<dbReference type="RefSeq" id="WP_160761335.1">
    <property type="nucleotide sequence ID" value="NZ_BAAADZ010000010.1"/>
</dbReference>
<evidence type="ECO:0000313" key="1">
    <source>
        <dbReference type="EMBL" id="MBB3775619.1"/>
    </source>
</evidence>
<protein>
    <submittedName>
        <fullName evidence="2">DUF1501 domain-containing protein</fullName>
    </submittedName>
    <submittedName>
        <fullName evidence="1">Uncharacterized protein (DUF1501 family)</fullName>
    </submittedName>
</protein>
<accession>A0A6I4UKA7</accession>
<dbReference type="Pfam" id="PF07394">
    <property type="entry name" value="DUF1501"/>
    <property type="match status" value="1"/>
</dbReference>
<evidence type="ECO:0000313" key="3">
    <source>
        <dbReference type="Proteomes" id="UP000430021"/>
    </source>
</evidence>
<dbReference type="OrthoDB" id="9779968at2"/>
<reference evidence="1 4" key="2">
    <citation type="submission" date="2020-08" db="EMBL/GenBank/DDBJ databases">
        <title>Genomic Encyclopedia of Type Strains, Phase IV (KMG-IV): sequencing the most valuable type-strain genomes for metagenomic binning, comparative biology and taxonomic classification.</title>
        <authorList>
            <person name="Goeker M."/>
        </authorList>
    </citation>
    <scope>NUCLEOTIDE SEQUENCE [LARGE SCALE GENOMIC DNA]</scope>
    <source>
        <strain evidence="1 4">DSM 8510</strain>
    </source>
</reference>
<dbReference type="InterPro" id="IPR006311">
    <property type="entry name" value="TAT_signal"/>
</dbReference>
<dbReference type="PANTHER" id="PTHR43737">
    <property type="entry name" value="BLL7424 PROTEIN"/>
    <property type="match status" value="1"/>
</dbReference>
<gene>
    <name evidence="1" type="ORF">FHS52_001588</name>
    <name evidence="2" type="ORF">GRI59_11765</name>
</gene>
<dbReference type="EMBL" id="WTYB01000002">
    <property type="protein sequence ID" value="MXP39282.1"/>
    <property type="molecule type" value="Genomic_DNA"/>
</dbReference>
<evidence type="ECO:0000313" key="4">
    <source>
        <dbReference type="Proteomes" id="UP000548685"/>
    </source>
</evidence>
<dbReference type="InterPro" id="IPR010869">
    <property type="entry name" value="DUF1501"/>
</dbReference>
<comment type="caution">
    <text evidence="2">The sequence shown here is derived from an EMBL/GenBank/DDBJ whole genome shotgun (WGS) entry which is preliminary data.</text>
</comment>